<evidence type="ECO:0000313" key="1">
    <source>
        <dbReference type="EMBL" id="ESK92952.1"/>
    </source>
</evidence>
<protein>
    <submittedName>
        <fullName evidence="1">Uncharacterized protein</fullName>
    </submittedName>
</protein>
<dbReference type="HOGENOM" id="CLU_127791_0_0_1"/>
<comment type="caution">
    <text evidence="1">The sequence shown here is derived from an EMBL/GenBank/DDBJ whole genome shotgun (WGS) entry which is preliminary data.</text>
</comment>
<dbReference type="Proteomes" id="UP000017559">
    <property type="component" value="Unassembled WGS sequence"/>
</dbReference>
<dbReference type="KEGG" id="mrr:Moror_9025"/>
<sequence>MAYPYYQQYNPNWGTNRFQFGAPPAPSFHPQPSWGGIDFYRAHAPSPDLSLYDHAWNRVRDIRDYRPSGSFGVGIHEARHWHQRAYGGLGHLAQMLPNQIGHAAAYEAYRSWIHHRSTLYEPLSGDVERQREGLIGLAVAEATKLLQYLPQSMDPYTRRTAAEAAAATASQLFFWVGSFQG</sequence>
<gene>
    <name evidence="1" type="ORF">Moror_9025</name>
</gene>
<dbReference type="EMBL" id="AWSO01000231">
    <property type="protein sequence ID" value="ESK92952.1"/>
    <property type="molecule type" value="Genomic_DNA"/>
</dbReference>
<organism evidence="1 2">
    <name type="scientific">Moniliophthora roreri (strain MCA 2997)</name>
    <name type="common">Cocoa frosty pod rot fungus</name>
    <name type="synonym">Crinipellis roreri</name>
    <dbReference type="NCBI Taxonomy" id="1381753"/>
    <lineage>
        <taxon>Eukaryota</taxon>
        <taxon>Fungi</taxon>
        <taxon>Dikarya</taxon>
        <taxon>Basidiomycota</taxon>
        <taxon>Agaricomycotina</taxon>
        <taxon>Agaricomycetes</taxon>
        <taxon>Agaricomycetidae</taxon>
        <taxon>Agaricales</taxon>
        <taxon>Marasmiineae</taxon>
        <taxon>Marasmiaceae</taxon>
        <taxon>Moniliophthora</taxon>
    </lineage>
</organism>
<evidence type="ECO:0000313" key="2">
    <source>
        <dbReference type="Proteomes" id="UP000017559"/>
    </source>
</evidence>
<accession>V2XGV1</accession>
<name>V2XGV1_MONRO</name>
<dbReference type="OrthoDB" id="2802356at2759"/>
<reference evidence="1 2" key="1">
    <citation type="journal article" date="2014" name="BMC Genomics">
        <title>Genome and secretome analysis of the hemibiotrophic fungal pathogen, Moniliophthora roreri, which causes frosty pod rot disease of cacao: mechanisms of the biotrophic and necrotrophic phases.</title>
        <authorList>
            <person name="Meinhardt L.W."/>
            <person name="Costa G.G.L."/>
            <person name="Thomazella D.P.T."/>
            <person name="Teixeira P.J.P.L."/>
            <person name="Carazzolle M.F."/>
            <person name="Schuster S.C."/>
            <person name="Carlson J.E."/>
            <person name="Guiltinan M.J."/>
            <person name="Mieczkowski P."/>
            <person name="Farmer A."/>
            <person name="Ramaraj T."/>
            <person name="Crozier J."/>
            <person name="Davis R.E."/>
            <person name="Shao J."/>
            <person name="Melnick R.L."/>
            <person name="Pereira G.A.G."/>
            <person name="Bailey B.A."/>
        </authorList>
    </citation>
    <scope>NUCLEOTIDE SEQUENCE [LARGE SCALE GENOMIC DNA]</scope>
    <source>
        <strain evidence="1 2">MCA 2997</strain>
    </source>
</reference>
<proteinExistence type="predicted"/>
<dbReference type="AlphaFoldDB" id="V2XGV1"/>
<keyword evidence="2" id="KW-1185">Reference proteome</keyword>